<feature type="transmembrane region" description="Helical" evidence="2">
    <location>
        <begin position="212"/>
        <end position="236"/>
    </location>
</feature>
<proteinExistence type="predicted"/>
<feature type="transmembrane region" description="Helical" evidence="2">
    <location>
        <begin position="95"/>
        <end position="116"/>
    </location>
</feature>
<keyword evidence="2" id="KW-0472">Membrane</keyword>
<dbReference type="RefSeq" id="XP_041553316.1">
    <property type="nucleotide sequence ID" value="XM_041700319.1"/>
</dbReference>
<feature type="transmembrane region" description="Helical" evidence="2">
    <location>
        <begin position="128"/>
        <end position="150"/>
    </location>
</feature>
<protein>
    <submittedName>
        <fullName evidence="4">Uncharacterized protein</fullName>
    </submittedName>
</protein>
<accession>A0A7R7XGX2</accession>
<evidence type="ECO:0000256" key="2">
    <source>
        <dbReference type="SAM" id="Phobius"/>
    </source>
</evidence>
<dbReference type="Proteomes" id="UP000654913">
    <property type="component" value="Chromosome 2"/>
</dbReference>
<evidence type="ECO:0000256" key="1">
    <source>
        <dbReference type="SAM" id="MobiDB-lite"/>
    </source>
</evidence>
<reference evidence="4" key="2">
    <citation type="submission" date="2021-02" db="EMBL/GenBank/DDBJ databases">
        <title>Aspergillus puulaauensis MK2 genome sequence.</title>
        <authorList>
            <person name="Futagami T."/>
            <person name="Mori K."/>
            <person name="Kadooka C."/>
            <person name="Tanaka T."/>
        </authorList>
    </citation>
    <scope>NUCLEOTIDE SEQUENCE</scope>
    <source>
        <strain evidence="4">MK2</strain>
    </source>
</reference>
<organism evidence="4 5">
    <name type="scientific">Aspergillus puulaauensis</name>
    <dbReference type="NCBI Taxonomy" id="1220207"/>
    <lineage>
        <taxon>Eukaryota</taxon>
        <taxon>Fungi</taxon>
        <taxon>Dikarya</taxon>
        <taxon>Ascomycota</taxon>
        <taxon>Pezizomycotina</taxon>
        <taxon>Eurotiomycetes</taxon>
        <taxon>Eurotiomycetidae</taxon>
        <taxon>Eurotiales</taxon>
        <taxon>Aspergillaceae</taxon>
        <taxon>Aspergillus</taxon>
    </lineage>
</organism>
<dbReference type="GeneID" id="64971127"/>
<feature type="region of interest" description="Disordered" evidence="1">
    <location>
        <begin position="268"/>
        <end position="288"/>
    </location>
</feature>
<feature type="transmembrane region" description="Helical" evidence="2">
    <location>
        <begin position="296"/>
        <end position="319"/>
    </location>
</feature>
<gene>
    <name evidence="4" type="ORF">APUU_21554S</name>
</gene>
<sequence length="411" mass="46300">MMWNRVFLAWLVLPVVAQSDRDSRDVLCVYPLSGVYAPLQRILFYLLLSFGVIGRRQRWLVAGALASAMTYCGAAAIHSILLLAKARSPVVDLDVYGVFAATSTGIMLTTPLLAWSTTLQTVEREVRMLITLWTLLILVGAILAVATIYIRGATKSPPCYDSLSLDIPSTASTLHNATANCTYVCFPEVSPLGRSPDDVLVWDNKLARPFDIISVFLPTIAAAVPAAFIAWTQYVYRNGDSYLIRPPPIFSRLELGWLGELLFEKRRDRNPSSRTHSEPPELSEPAPGRRPVRFPWLAVAYQYYFVLGSFGVFVVNLVMNEVRFRDLPVDEMMYEVDQWTSWVGVALILLAQVLSRFLKRSRADTLRSAGGGEELRIWDQERGEGEYRKEMGIRTDTFRSEASTFRRRNSL</sequence>
<evidence type="ECO:0000313" key="5">
    <source>
        <dbReference type="Proteomes" id="UP000654913"/>
    </source>
</evidence>
<keyword evidence="2" id="KW-1133">Transmembrane helix</keyword>
<reference evidence="4" key="1">
    <citation type="submission" date="2021-01" db="EMBL/GenBank/DDBJ databases">
        <authorList>
            <consortium name="Aspergillus puulaauensis MK2 genome sequencing consortium"/>
            <person name="Kazuki M."/>
            <person name="Futagami T."/>
        </authorList>
    </citation>
    <scope>NUCLEOTIDE SEQUENCE</scope>
    <source>
        <strain evidence="4">MK2</strain>
    </source>
</reference>
<keyword evidence="2" id="KW-0812">Transmembrane</keyword>
<feature type="chain" id="PRO_5031335761" evidence="3">
    <location>
        <begin position="18"/>
        <end position="411"/>
    </location>
</feature>
<keyword evidence="5" id="KW-1185">Reference proteome</keyword>
<keyword evidence="3" id="KW-0732">Signal</keyword>
<evidence type="ECO:0000313" key="4">
    <source>
        <dbReference type="EMBL" id="BCS21122.1"/>
    </source>
</evidence>
<feature type="compositionally biased region" description="Basic and acidic residues" evidence="1">
    <location>
        <begin position="268"/>
        <end position="279"/>
    </location>
</feature>
<dbReference type="AlphaFoldDB" id="A0A7R7XGX2"/>
<evidence type="ECO:0000256" key="3">
    <source>
        <dbReference type="SAM" id="SignalP"/>
    </source>
</evidence>
<feature type="transmembrane region" description="Helical" evidence="2">
    <location>
        <begin position="33"/>
        <end position="53"/>
    </location>
</feature>
<dbReference type="OrthoDB" id="3021074at2759"/>
<dbReference type="KEGG" id="apuu:APUU_21554S"/>
<name>A0A7R7XGX2_9EURO</name>
<dbReference type="EMBL" id="AP024444">
    <property type="protein sequence ID" value="BCS21122.1"/>
    <property type="molecule type" value="Genomic_DNA"/>
</dbReference>
<feature type="transmembrane region" description="Helical" evidence="2">
    <location>
        <begin position="60"/>
        <end position="83"/>
    </location>
</feature>
<feature type="signal peptide" evidence="3">
    <location>
        <begin position="1"/>
        <end position="17"/>
    </location>
</feature>
<feature type="transmembrane region" description="Helical" evidence="2">
    <location>
        <begin position="339"/>
        <end position="358"/>
    </location>
</feature>